<evidence type="ECO:0000256" key="1">
    <source>
        <dbReference type="ARBA" id="ARBA00004196"/>
    </source>
</evidence>
<comment type="subcellular location">
    <subcellularLocation>
        <location evidence="1">Cell envelope</location>
    </subcellularLocation>
</comment>
<sequence length="438" mass="49481">MINDSYSDQVAINVQEGLLSRNKNGQISAGLAQKWNHSKDGKRWTFTLRKGLHWSNGDRLRASDFVFAWRRLLNPATHSQAAYKFSGIVNADNISSGKADPSKLGVLAKNDRTLIVTLDHPLPQFEMELAAPTFYAVDPAVVQRFGRHFGNSSDHQVYSGPFRLTGWNGTNNHYRLVKNRYYWDKKHVASSRIDESVVSDPVAVVGLYRRNRLDLAPLTTQQSVSANRNRKDFHNYPAGGVFYLEFNQTGRVKGLTNRNIRLALNYAIDRKAIADQLSSGMDKPATGLVPEGSGGLTSQGKDFAKTAAQRTAKYYKYDLSQARKLFRRGMKQEKLNSLTLNVEATAENPVSKPEVDYLQQSWQRLGRVHIREHFVPFQQRLQDQRNQNFDVMVGGWTSDYAEPTGYLTLFTTNGSNNDGRWSSSKYDAAFNRAMDQNA</sequence>
<dbReference type="InterPro" id="IPR000914">
    <property type="entry name" value="SBP_5_dom"/>
</dbReference>
<dbReference type="CDD" id="cd08504">
    <property type="entry name" value="PBP2_OppA"/>
    <property type="match status" value="1"/>
</dbReference>
<keyword evidence="3" id="KW-0813">Transport</keyword>
<dbReference type="SUPFAM" id="SSF53850">
    <property type="entry name" value="Periplasmic binding protein-like II"/>
    <property type="match status" value="1"/>
</dbReference>
<evidence type="ECO:0000313" key="7">
    <source>
        <dbReference type="Proteomes" id="UP000030023"/>
    </source>
</evidence>
<dbReference type="Gene3D" id="3.40.190.10">
    <property type="entry name" value="Periplasmic binding protein-like II"/>
    <property type="match status" value="1"/>
</dbReference>
<dbReference type="PANTHER" id="PTHR30290">
    <property type="entry name" value="PERIPLASMIC BINDING COMPONENT OF ABC TRANSPORTER"/>
    <property type="match status" value="1"/>
</dbReference>
<evidence type="ECO:0000256" key="2">
    <source>
        <dbReference type="ARBA" id="ARBA00005695"/>
    </source>
</evidence>
<feature type="non-terminal residue" evidence="6">
    <location>
        <position position="438"/>
    </location>
</feature>
<evidence type="ECO:0000313" key="6">
    <source>
        <dbReference type="EMBL" id="KGO31629.1"/>
    </source>
</evidence>
<gene>
    <name evidence="6" type="ORF">Q757_06035</name>
</gene>
<dbReference type="EMBL" id="AXCV01000274">
    <property type="protein sequence ID" value="KGO31629.1"/>
    <property type="molecule type" value="Genomic_DNA"/>
</dbReference>
<accession>A0ABR4XQ86</accession>
<dbReference type="Gene3D" id="3.90.76.10">
    <property type="entry name" value="Dipeptide-binding Protein, Domain 1"/>
    <property type="match status" value="1"/>
</dbReference>
<evidence type="ECO:0000256" key="3">
    <source>
        <dbReference type="ARBA" id="ARBA00022448"/>
    </source>
</evidence>
<dbReference type="Proteomes" id="UP000030023">
    <property type="component" value="Unassembled WGS sequence"/>
</dbReference>
<dbReference type="Gene3D" id="3.10.105.10">
    <property type="entry name" value="Dipeptide-binding Protein, Domain 3"/>
    <property type="match status" value="1"/>
</dbReference>
<dbReference type="InterPro" id="IPR030678">
    <property type="entry name" value="Peptide/Ni-bd"/>
</dbReference>
<name>A0ABR4XQ86_9LACO</name>
<keyword evidence="7" id="KW-1185">Reference proteome</keyword>
<evidence type="ECO:0000256" key="4">
    <source>
        <dbReference type="ARBA" id="ARBA00022729"/>
    </source>
</evidence>
<comment type="similarity">
    <text evidence="2">Belongs to the bacterial solute-binding protein 5 family.</text>
</comment>
<evidence type="ECO:0000259" key="5">
    <source>
        <dbReference type="Pfam" id="PF00496"/>
    </source>
</evidence>
<dbReference type="Pfam" id="PF00496">
    <property type="entry name" value="SBP_bac_5"/>
    <property type="match status" value="1"/>
</dbReference>
<dbReference type="PIRSF" id="PIRSF002741">
    <property type="entry name" value="MppA"/>
    <property type="match status" value="1"/>
</dbReference>
<keyword evidence="4" id="KW-0732">Signal</keyword>
<comment type="caution">
    <text evidence="6">The sequence shown here is derived from an EMBL/GenBank/DDBJ whole genome shotgun (WGS) entry which is preliminary data.</text>
</comment>
<feature type="domain" description="Solute-binding protein family 5" evidence="5">
    <location>
        <begin position="27"/>
        <end position="417"/>
    </location>
</feature>
<reference evidence="6 7" key="1">
    <citation type="journal article" date="2014" name="Antonie Van Leeuwenhoek">
        <title>Oenococcus alcoholitolerans sp. nov., a lactic acid bacteria isolated from cachaca and ethanol fermentation processes.</title>
        <authorList>
            <person name="Badotti F."/>
            <person name="Moreira A.P."/>
            <person name="Tonon L.A."/>
            <person name="de Lucena B.T."/>
            <person name="Gomes Fde C."/>
            <person name="Kruger R."/>
            <person name="Thompson C.C."/>
            <person name="de Morais M.A.Jr."/>
            <person name="Rosa C.A."/>
            <person name="Thompson F.L."/>
        </authorList>
    </citation>
    <scope>NUCLEOTIDE SEQUENCE [LARGE SCALE GENOMIC DNA]</scope>
    <source>
        <strain evidence="6 7">UFRJ-M7.2.18</strain>
    </source>
</reference>
<protein>
    <submittedName>
        <fullName evidence="6">Peptide ABC transporter substrate-binding protein</fullName>
    </submittedName>
</protein>
<proteinExistence type="inferred from homology"/>
<organism evidence="6 7">
    <name type="scientific">Oenococcus alcoholitolerans</name>
    <dbReference type="NCBI Taxonomy" id="931074"/>
    <lineage>
        <taxon>Bacteria</taxon>
        <taxon>Bacillati</taxon>
        <taxon>Bacillota</taxon>
        <taxon>Bacilli</taxon>
        <taxon>Lactobacillales</taxon>
        <taxon>Lactobacillaceae</taxon>
        <taxon>Oenococcus</taxon>
    </lineage>
</organism>
<dbReference type="PANTHER" id="PTHR30290:SF10">
    <property type="entry name" value="PERIPLASMIC OLIGOPEPTIDE-BINDING PROTEIN-RELATED"/>
    <property type="match status" value="1"/>
</dbReference>
<dbReference type="InterPro" id="IPR039424">
    <property type="entry name" value="SBP_5"/>
</dbReference>